<evidence type="ECO:0000313" key="2">
    <source>
        <dbReference type="Proteomes" id="UP001057375"/>
    </source>
</evidence>
<keyword evidence="2" id="KW-1185">Reference proteome</keyword>
<evidence type="ECO:0000313" key="1">
    <source>
        <dbReference type="EMBL" id="GKT16637.1"/>
    </source>
</evidence>
<name>A0ABQ5JY18_9EUKA</name>
<gene>
    <name evidence="1" type="ORF">ADUPG1_010959</name>
</gene>
<protein>
    <submittedName>
        <fullName evidence="1">Uncharacterized protein</fullName>
    </submittedName>
</protein>
<reference evidence="1" key="1">
    <citation type="submission" date="2022-03" db="EMBL/GenBank/DDBJ databases">
        <title>Draft genome sequence of Aduncisulcus paluster, a free-living microaerophilic Fornicata.</title>
        <authorList>
            <person name="Yuyama I."/>
            <person name="Kume K."/>
            <person name="Tamura T."/>
            <person name="Inagaki Y."/>
            <person name="Hashimoto T."/>
        </authorList>
    </citation>
    <scope>NUCLEOTIDE SEQUENCE</scope>
    <source>
        <strain evidence="1">NY0171</strain>
    </source>
</reference>
<sequence length="239" mass="28068">MNIVLDNQTFNQLVLHFKLIPKKLSVSQRIVRGRKECRSYYLGSRALFIFYQLIQDFRYESKLKEHGFLEIVEPKEHGFLSFCSDIEKSTQSPSLKSILLQYPDPLCNFINFIRKSFFVLFSSPDMGNLCLYSSPPLVESGSFEGHSTISHSNIVVWIVSKERFHDDPFLLPLFRSTHILHKNTLIVHFTREKRDNFEPIGIYGDMTPEKGIEIFETLDNEEKWIKWLDGGWIRKYHGK</sequence>
<dbReference type="EMBL" id="BQXS01011776">
    <property type="protein sequence ID" value="GKT16637.1"/>
    <property type="molecule type" value="Genomic_DNA"/>
</dbReference>
<organism evidence="1 2">
    <name type="scientific">Aduncisulcus paluster</name>
    <dbReference type="NCBI Taxonomy" id="2918883"/>
    <lineage>
        <taxon>Eukaryota</taxon>
        <taxon>Metamonada</taxon>
        <taxon>Carpediemonas-like organisms</taxon>
        <taxon>Aduncisulcus</taxon>
    </lineage>
</organism>
<proteinExistence type="predicted"/>
<dbReference type="Proteomes" id="UP001057375">
    <property type="component" value="Unassembled WGS sequence"/>
</dbReference>
<comment type="caution">
    <text evidence="1">The sequence shown here is derived from an EMBL/GenBank/DDBJ whole genome shotgun (WGS) entry which is preliminary data.</text>
</comment>
<accession>A0ABQ5JY18</accession>